<accession>A0AAE3IHC8</accession>
<dbReference type="AlphaFoldDB" id="A0AAE3IHC8"/>
<keyword evidence="2" id="KW-1185">Reference proteome</keyword>
<evidence type="ECO:0000313" key="2">
    <source>
        <dbReference type="Proteomes" id="UP001208131"/>
    </source>
</evidence>
<protein>
    <submittedName>
        <fullName evidence="1">Uncharacterized protein</fullName>
    </submittedName>
</protein>
<comment type="caution">
    <text evidence="1">The sequence shown here is derived from an EMBL/GenBank/DDBJ whole genome shotgun (WGS) entry which is preliminary data.</text>
</comment>
<proteinExistence type="predicted"/>
<gene>
    <name evidence="1" type="ORF">OCV57_08150</name>
</gene>
<reference evidence="1 2" key="1">
    <citation type="journal article" date="2021" name="ISME Commun">
        <title>Automated analysis of genomic sequences facilitates high-throughput and comprehensive description of bacteria.</title>
        <authorList>
            <person name="Hitch T.C.A."/>
        </authorList>
    </citation>
    <scope>NUCLEOTIDE SEQUENCE [LARGE SCALE GENOMIC DNA]</scope>
    <source>
        <strain evidence="1 2">Sanger_31</strain>
    </source>
</reference>
<name>A0AAE3IHC8_9FIRM</name>
<dbReference type="EMBL" id="JAOQJZ010000007">
    <property type="protein sequence ID" value="MCU6705895.1"/>
    <property type="molecule type" value="Genomic_DNA"/>
</dbReference>
<evidence type="ECO:0000313" key="1">
    <source>
        <dbReference type="EMBL" id="MCU6705895.1"/>
    </source>
</evidence>
<dbReference type="Proteomes" id="UP001208131">
    <property type="component" value="Unassembled WGS sequence"/>
</dbReference>
<sequence length="93" mass="10971">MYEVRWPNKERWIFIFCDYPGEPDEFVVLLKAYRDMVHGKIRAISDSMQYKVDNDELGLIFQWDDCFGITVIVPKLTDLDKAYNTLKGLCESI</sequence>
<organism evidence="1 2">
    <name type="scientific">Hominimerdicola aceti</name>
    <dbReference type="NCBI Taxonomy" id="2981726"/>
    <lineage>
        <taxon>Bacteria</taxon>
        <taxon>Bacillati</taxon>
        <taxon>Bacillota</taxon>
        <taxon>Clostridia</taxon>
        <taxon>Eubacteriales</taxon>
        <taxon>Oscillospiraceae</taxon>
        <taxon>Hominimerdicola</taxon>
    </lineage>
</organism>
<dbReference type="RefSeq" id="WP_267301109.1">
    <property type="nucleotide sequence ID" value="NZ_JAOQJZ010000007.1"/>
</dbReference>